<dbReference type="Proteomes" id="UP000251558">
    <property type="component" value="Unassembled WGS sequence"/>
</dbReference>
<dbReference type="OrthoDB" id="8099629at2"/>
<evidence type="ECO:0000313" key="3">
    <source>
        <dbReference type="EMBL" id="RAZ83159.1"/>
    </source>
</evidence>
<name>A0A330H901_9HYPH</name>
<dbReference type="EMBL" id="QMBP01000027">
    <property type="protein sequence ID" value="RAZ83159.1"/>
    <property type="molecule type" value="Genomic_DNA"/>
</dbReference>
<reference evidence="4" key="1">
    <citation type="submission" date="2018-06" db="EMBL/GenBank/DDBJ databases">
        <authorList>
            <person name="Helene L.C."/>
            <person name="Dall'Agnol R."/>
            <person name="Delamuta J.R."/>
            <person name="Hungria M."/>
        </authorList>
    </citation>
    <scope>NUCLEOTIDE SEQUENCE [LARGE SCALE GENOMIC DNA]</scope>
    <source>
        <strain evidence="4">AC99b</strain>
    </source>
</reference>
<dbReference type="AlphaFoldDB" id="A0A330H901"/>
<evidence type="ECO:0000313" key="4">
    <source>
        <dbReference type="Proteomes" id="UP000251558"/>
    </source>
</evidence>
<sequence>MSGLLHGTSALRKSQGLDEARRARSHHRQKKSDGLEPVACRSVVRPVIRHFALAFIFFQVATTAALATQVVLFEDGTAAVAPAALSLSDTQAQPLTPFGAGRLAPEHLLIQIDSGKISRASSVTD</sequence>
<feature type="region of interest" description="Disordered" evidence="1">
    <location>
        <begin position="13"/>
        <end position="35"/>
    </location>
</feature>
<comment type="caution">
    <text evidence="3">The sequence shown here is derived from an EMBL/GenBank/DDBJ whole genome shotgun (WGS) entry which is preliminary data.</text>
</comment>
<evidence type="ECO:0000256" key="2">
    <source>
        <dbReference type="SAM" id="Phobius"/>
    </source>
</evidence>
<protein>
    <submittedName>
        <fullName evidence="3">Uncharacterized protein</fullName>
    </submittedName>
</protein>
<feature type="transmembrane region" description="Helical" evidence="2">
    <location>
        <begin position="51"/>
        <end position="72"/>
    </location>
</feature>
<keyword evidence="2" id="KW-1133">Transmembrane helix</keyword>
<dbReference type="RefSeq" id="WP_112101493.1">
    <property type="nucleotide sequence ID" value="NZ_QMBP01000027.1"/>
</dbReference>
<keyword evidence="4" id="KW-1185">Reference proteome</keyword>
<proteinExistence type="predicted"/>
<gene>
    <name evidence="3" type="ORF">DPM33_32745</name>
</gene>
<reference evidence="3 4" key="2">
    <citation type="submission" date="2018-07" db="EMBL/GenBank/DDBJ databases">
        <title>Diversity of Mesorhizobium strains in Brazil.</title>
        <authorList>
            <person name="Helene L.C.F."/>
            <person name="Dall'Agnol R."/>
            <person name="Delamuta J.R.M."/>
            <person name="Hungria M."/>
        </authorList>
    </citation>
    <scope>NUCLEOTIDE SEQUENCE [LARGE SCALE GENOMIC DNA]</scope>
    <source>
        <strain evidence="3 4">AC99b</strain>
    </source>
</reference>
<keyword evidence="2" id="KW-0812">Transmembrane</keyword>
<evidence type="ECO:0000256" key="1">
    <source>
        <dbReference type="SAM" id="MobiDB-lite"/>
    </source>
</evidence>
<keyword evidence="2" id="KW-0472">Membrane</keyword>
<accession>A0A330H901</accession>
<organism evidence="3 4">
    <name type="scientific">Mesorhizobium hawassense</name>
    <dbReference type="NCBI Taxonomy" id="1209954"/>
    <lineage>
        <taxon>Bacteria</taxon>
        <taxon>Pseudomonadati</taxon>
        <taxon>Pseudomonadota</taxon>
        <taxon>Alphaproteobacteria</taxon>
        <taxon>Hyphomicrobiales</taxon>
        <taxon>Phyllobacteriaceae</taxon>
        <taxon>Mesorhizobium</taxon>
    </lineage>
</organism>